<dbReference type="Gene3D" id="2.40.50.140">
    <property type="entry name" value="Nucleic acid-binding proteins"/>
    <property type="match status" value="1"/>
</dbReference>
<dbReference type="InterPro" id="IPR013970">
    <property type="entry name" value="Rfa2"/>
</dbReference>
<evidence type="ECO:0000256" key="2">
    <source>
        <dbReference type="ARBA" id="ARBA00009761"/>
    </source>
</evidence>
<dbReference type="Pfam" id="PF08661">
    <property type="entry name" value="Rep_fac-A_3"/>
    <property type="match status" value="1"/>
</dbReference>
<dbReference type="GO" id="GO:0000724">
    <property type="term" value="P:double-strand break repair via homologous recombination"/>
    <property type="evidence" value="ECO:0007669"/>
    <property type="project" value="TreeGrafter"/>
</dbReference>
<dbReference type="CDD" id="cd04479">
    <property type="entry name" value="RPA3"/>
    <property type="match status" value="1"/>
</dbReference>
<dbReference type="GO" id="GO:0006260">
    <property type="term" value="P:DNA replication"/>
    <property type="evidence" value="ECO:0007669"/>
    <property type="project" value="InterPro"/>
</dbReference>
<dbReference type="GO" id="GO:0003697">
    <property type="term" value="F:single-stranded DNA binding"/>
    <property type="evidence" value="ECO:0007669"/>
    <property type="project" value="TreeGrafter"/>
</dbReference>
<dbReference type="GO" id="GO:0035861">
    <property type="term" value="C:site of double-strand break"/>
    <property type="evidence" value="ECO:0007669"/>
    <property type="project" value="TreeGrafter"/>
</dbReference>
<evidence type="ECO:0000313" key="4">
    <source>
        <dbReference type="EMBL" id="ROT77126.1"/>
    </source>
</evidence>
<gene>
    <name evidence="4" type="ORF">C7M84_004233</name>
</gene>
<dbReference type="OrthoDB" id="188186at2759"/>
<dbReference type="InterPro" id="IPR012340">
    <property type="entry name" value="NA-bd_OB-fold"/>
</dbReference>
<name>A0A3R7QFG2_PENVA</name>
<comment type="caution">
    <text evidence="4">The sequence shown here is derived from an EMBL/GenBank/DDBJ whole genome shotgun (WGS) entry which is preliminary data.</text>
</comment>
<reference evidence="4 5" key="2">
    <citation type="submission" date="2019-01" db="EMBL/GenBank/DDBJ databases">
        <title>The decoding of complex shrimp genome reveals the adaptation for benthos swimmer, frequently molting mechanism and breeding impact on genome.</title>
        <authorList>
            <person name="Sun Y."/>
            <person name="Gao Y."/>
            <person name="Yu Y."/>
        </authorList>
    </citation>
    <scope>NUCLEOTIDE SEQUENCE [LARGE SCALE GENOMIC DNA]</scope>
    <source>
        <tissue evidence="4">Muscle</tissue>
    </source>
</reference>
<proteinExistence type="inferred from homology"/>
<reference evidence="4 5" key="1">
    <citation type="submission" date="2018-04" db="EMBL/GenBank/DDBJ databases">
        <authorList>
            <person name="Zhang X."/>
            <person name="Yuan J."/>
            <person name="Li F."/>
            <person name="Xiang J."/>
        </authorList>
    </citation>
    <scope>NUCLEOTIDE SEQUENCE [LARGE SCALE GENOMIC DNA]</scope>
    <source>
        <tissue evidence="4">Muscle</tissue>
    </source>
</reference>
<keyword evidence="5" id="KW-1185">Reference proteome</keyword>
<dbReference type="GO" id="GO:0006289">
    <property type="term" value="P:nucleotide-excision repair"/>
    <property type="evidence" value="ECO:0007669"/>
    <property type="project" value="TreeGrafter"/>
</dbReference>
<dbReference type="GO" id="GO:0006298">
    <property type="term" value="P:mismatch repair"/>
    <property type="evidence" value="ECO:0007669"/>
    <property type="project" value="TreeGrafter"/>
</dbReference>
<evidence type="ECO:0000313" key="5">
    <source>
        <dbReference type="Proteomes" id="UP000283509"/>
    </source>
</evidence>
<dbReference type="PANTHER" id="PTHR15114">
    <property type="entry name" value="REPLICATION PROTEIN A3"/>
    <property type="match status" value="1"/>
</dbReference>
<evidence type="ECO:0000256" key="3">
    <source>
        <dbReference type="ARBA" id="ARBA00023242"/>
    </source>
</evidence>
<dbReference type="STRING" id="6689.A0A3R7QFG2"/>
<evidence type="ECO:0008006" key="6">
    <source>
        <dbReference type="Google" id="ProtNLM"/>
    </source>
</evidence>
<organism evidence="4 5">
    <name type="scientific">Penaeus vannamei</name>
    <name type="common">Whiteleg shrimp</name>
    <name type="synonym">Litopenaeus vannamei</name>
    <dbReference type="NCBI Taxonomy" id="6689"/>
    <lineage>
        <taxon>Eukaryota</taxon>
        <taxon>Metazoa</taxon>
        <taxon>Ecdysozoa</taxon>
        <taxon>Arthropoda</taxon>
        <taxon>Crustacea</taxon>
        <taxon>Multicrustacea</taxon>
        <taxon>Malacostraca</taxon>
        <taxon>Eumalacostraca</taxon>
        <taxon>Eucarida</taxon>
        <taxon>Decapoda</taxon>
        <taxon>Dendrobranchiata</taxon>
        <taxon>Penaeoidea</taxon>
        <taxon>Penaeidae</taxon>
        <taxon>Penaeus</taxon>
    </lineage>
</organism>
<dbReference type="FunFam" id="2.40.50.140:FF:000395">
    <property type="entry name" value="Replication protein A3"/>
    <property type="match status" value="1"/>
</dbReference>
<dbReference type="SUPFAM" id="SSF50249">
    <property type="entry name" value="Nucleic acid-binding proteins"/>
    <property type="match status" value="1"/>
</dbReference>
<accession>A0A3R7QFG2</accession>
<keyword evidence="3" id="KW-0539">Nucleus</keyword>
<dbReference type="AlphaFoldDB" id="A0A3R7QFG2"/>
<dbReference type="GO" id="GO:0005662">
    <property type="term" value="C:DNA replication factor A complex"/>
    <property type="evidence" value="ECO:0007669"/>
    <property type="project" value="TreeGrafter"/>
</dbReference>
<dbReference type="GO" id="GO:0006284">
    <property type="term" value="P:base-excision repair"/>
    <property type="evidence" value="ECO:0007669"/>
    <property type="project" value="TreeGrafter"/>
</dbReference>
<dbReference type="GO" id="GO:0003684">
    <property type="term" value="F:damaged DNA binding"/>
    <property type="evidence" value="ECO:0007669"/>
    <property type="project" value="TreeGrafter"/>
</dbReference>
<dbReference type="Proteomes" id="UP000283509">
    <property type="component" value="Unassembled WGS sequence"/>
</dbReference>
<dbReference type="PANTHER" id="PTHR15114:SF1">
    <property type="entry name" value="REPLICATION PROTEIN A 14 KDA SUBUNIT"/>
    <property type="match status" value="1"/>
</dbReference>
<dbReference type="EMBL" id="QCYY01001566">
    <property type="protein sequence ID" value="ROT77126.1"/>
    <property type="molecule type" value="Genomic_DNA"/>
</dbReference>
<protein>
    <recommendedName>
        <fullName evidence="6">Replication protein A 14 kDa subunit</fullName>
    </recommendedName>
</protein>
<comment type="subcellular location">
    <subcellularLocation>
        <location evidence="1">Nucleus</location>
    </subcellularLocation>
</comment>
<sequence>MVSAADEPRMRVNGATLAQHNGRPVVLMGQVEKIDPSGSMLMVKASDGQSVQVKLQEPLQENLEGLIEIHGFGQGRQVMCQSYVSFPMDYASTFDMDAYDQAIRLLHSVTPNPWKFD</sequence>
<evidence type="ECO:0000256" key="1">
    <source>
        <dbReference type="ARBA" id="ARBA00004123"/>
    </source>
</evidence>
<comment type="similarity">
    <text evidence="2">Belongs to the replication factor A protein 3 family.</text>
</comment>